<evidence type="ECO:0000256" key="1">
    <source>
        <dbReference type="ARBA" id="ARBA00004651"/>
    </source>
</evidence>
<feature type="transmembrane region" description="Helical" evidence="14">
    <location>
        <begin position="264"/>
        <end position="286"/>
    </location>
</feature>
<dbReference type="RefSeq" id="WP_237468123.1">
    <property type="nucleotide sequence ID" value="NZ_CAKLDI010000002.1"/>
</dbReference>
<organism evidence="15 16">
    <name type="scientific">Vibrio stylophorae</name>
    <dbReference type="NCBI Taxonomy" id="659351"/>
    <lineage>
        <taxon>Bacteria</taxon>
        <taxon>Pseudomonadati</taxon>
        <taxon>Pseudomonadota</taxon>
        <taxon>Gammaproteobacteria</taxon>
        <taxon>Vibrionales</taxon>
        <taxon>Vibrionaceae</taxon>
        <taxon>Vibrio</taxon>
    </lineage>
</organism>
<dbReference type="InterPro" id="IPR051562">
    <property type="entry name" value="Ascorbate-PTS_EIIC"/>
</dbReference>
<evidence type="ECO:0000256" key="10">
    <source>
        <dbReference type="ARBA" id="ARBA00037387"/>
    </source>
</evidence>
<keyword evidence="3" id="KW-0813">Transport</keyword>
<comment type="subunit">
    <text evidence="2">Homodimer.</text>
</comment>
<evidence type="ECO:0000256" key="9">
    <source>
        <dbReference type="ARBA" id="ARBA00023136"/>
    </source>
</evidence>
<dbReference type="NCBIfam" id="NF006920">
    <property type="entry name" value="PRK09410.1-2"/>
    <property type="match status" value="1"/>
</dbReference>
<protein>
    <recommendedName>
        <fullName evidence="12">Ascorbate-specific PTS system EIIC component</fullName>
    </recommendedName>
    <alternativeName>
        <fullName evidence="13">Ascorbate-specific permease IIC component UlaA</fullName>
    </alternativeName>
</protein>
<dbReference type="EMBL" id="CAKLDI010000002">
    <property type="protein sequence ID" value="CAH0535256.1"/>
    <property type="molecule type" value="Genomic_DNA"/>
</dbReference>
<feature type="transmembrane region" description="Helical" evidence="14">
    <location>
        <begin position="120"/>
        <end position="140"/>
    </location>
</feature>
<evidence type="ECO:0000256" key="8">
    <source>
        <dbReference type="ARBA" id="ARBA00022989"/>
    </source>
</evidence>
<keyword evidence="16" id="KW-1185">Reference proteome</keyword>
<proteinExistence type="inferred from homology"/>
<evidence type="ECO:0000256" key="7">
    <source>
        <dbReference type="ARBA" id="ARBA00022692"/>
    </source>
</evidence>
<dbReference type="InterPro" id="IPR004703">
    <property type="entry name" value="PTS_sugar-sp_permease"/>
</dbReference>
<keyword evidence="5" id="KW-0762">Sugar transport</keyword>
<comment type="function">
    <text evidence="10">The phosphoenolpyruvate-dependent sugar phosphotransferase system (sugar PTS), a major carbohydrate active transport system, catalyzes the phosphorylation of incoming sugar substrates concomitantly with their translocation across the cell membrane. The enzyme II UlaABC PTS system is involved in ascorbate transport.</text>
</comment>
<evidence type="ECO:0000256" key="5">
    <source>
        <dbReference type="ARBA" id="ARBA00022597"/>
    </source>
</evidence>
<feature type="transmembrane region" description="Helical" evidence="14">
    <location>
        <begin position="408"/>
        <end position="431"/>
    </location>
</feature>
<keyword evidence="6" id="KW-0598">Phosphotransferase system</keyword>
<feature type="transmembrane region" description="Helical" evidence="14">
    <location>
        <begin position="324"/>
        <end position="343"/>
    </location>
</feature>
<evidence type="ECO:0000256" key="4">
    <source>
        <dbReference type="ARBA" id="ARBA00022475"/>
    </source>
</evidence>
<comment type="similarity">
    <text evidence="11">Belongs to the UlaA family.</text>
</comment>
<evidence type="ECO:0000256" key="6">
    <source>
        <dbReference type="ARBA" id="ARBA00022683"/>
    </source>
</evidence>
<feature type="transmembrane region" description="Helical" evidence="14">
    <location>
        <begin position="12"/>
        <end position="30"/>
    </location>
</feature>
<dbReference type="Proteomes" id="UP000838672">
    <property type="component" value="Unassembled WGS sequence"/>
</dbReference>
<keyword evidence="8 14" id="KW-1133">Transmembrane helix</keyword>
<feature type="transmembrane region" description="Helical" evidence="14">
    <location>
        <begin position="378"/>
        <end position="402"/>
    </location>
</feature>
<evidence type="ECO:0000256" key="13">
    <source>
        <dbReference type="ARBA" id="ARBA00042859"/>
    </source>
</evidence>
<dbReference type="PANTHER" id="PTHR33843">
    <property type="entry name" value="ASCORBATE-SPECIFIC PTS SYSTEM EIIC COMPONENT"/>
    <property type="match status" value="1"/>
</dbReference>
<dbReference type="Pfam" id="PF03611">
    <property type="entry name" value="EIIC-GAT"/>
    <property type="match status" value="1"/>
</dbReference>
<evidence type="ECO:0000313" key="15">
    <source>
        <dbReference type="EMBL" id="CAH0535256.1"/>
    </source>
</evidence>
<feature type="transmembrane region" description="Helical" evidence="14">
    <location>
        <begin position="146"/>
        <end position="165"/>
    </location>
</feature>
<keyword evidence="4" id="KW-1003">Cell membrane</keyword>
<feature type="transmembrane region" description="Helical" evidence="14">
    <location>
        <begin position="94"/>
        <end position="113"/>
    </location>
</feature>
<comment type="subcellular location">
    <subcellularLocation>
        <location evidence="1">Cell membrane</location>
        <topology evidence="1">Multi-pass membrane protein</topology>
    </subcellularLocation>
</comment>
<feature type="transmembrane region" description="Helical" evidence="14">
    <location>
        <begin position="349"/>
        <end position="371"/>
    </location>
</feature>
<reference evidence="15" key="1">
    <citation type="submission" date="2021-11" db="EMBL/GenBank/DDBJ databases">
        <authorList>
            <person name="Rodrigo-Torres L."/>
            <person name="Arahal R. D."/>
            <person name="Lucena T."/>
        </authorList>
    </citation>
    <scope>NUCLEOTIDE SEQUENCE</scope>
    <source>
        <strain evidence="15">CECT 7929</strain>
    </source>
</reference>
<keyword evidence="7 14" id="KW-0812">Transmembrane</keyword>
<evidence type="ECO:0000256" key="12">
    <source>
        <dbReference type="ARBA" id="ARBA00039702"/>
    </source>
</evidence>
<evidence type="ECO:0000256" key="14">
    <source>
        <dbReference type="SAM" id="Phobius"/>
    </source>
</evidence>
<feature type="transmembrane region" description="Helical" evidence="14">
    <location>
        <begin position="227"/>
        <end position="244"/>
    </location>
</feature>
<sequence>MYDVIQWVTINIFGEASILIGLIVMLGLVLQKKAAPDVISGTLKGILGFLIIGAGAGIIVGALLAFQPIWTEVFGLTEMNLKDIMGQEGFTNRYGSAVTLAMALGFAINLLLARFTRFKFIYLTGHMMFWTAMVFAGVAVNTNPDISPVRLTIMLALIMGVYWTLQPALTQPFMRKIMGNDNIALGHTCASVALLGAFTGKLFAKNKVSSEDIKVPASLAFLRDSNVVTALTMVLLFFVGTFLLQLKGSEKAMEILNSSGNVSFYIYALKQSLLFTGGIAVVLLGVRMFIGEMVPAFNGIGSKLVPGARPALDCPIVFNFAQNAVVLGFLGAFAGAILWLSVIGNTTGYVYVPSMIVLFFHAGTAGVFGNVTGGYKGALVAGFLTATVVAWGQYFCVTYLINTTIPDTALWAGDSDMFILAPLVSFITTLFSF</sequence>
<keyword evidence="9 14" id="KW-0472">Membrane</keyword>
<comment type="caution">
    <text evidence="15">The sequence shown here is derived from an EMBL/GenBank/DDBJ whole genome shotgun (WGS) entry which is preliminary data.</text>
</comment>
<evidence type="ECO:0000256" key="3">
    <source>
        <dbReference type="ARBA" id="ARBA00022448"/>
    </source>
</evidence>
<gene>
    <name evidence="15" type="primary">ulaA_1</name>
    <name evidence="15" type="ORF">VST7929_02893</name>
</gene>
<accession>A0ABN8DV96</accession>
<evidence type="ECO:0000256" key="11">
    <source>
        <dbReference type="ARBA" id="ARBA00038218"/>
    </source>
</evidence>
<name>A0ABN8DV96_9VIBR</name>
<feature type="transmembrane region" description="Helical" evidence="14">
    <location>
        <begin position="42"/>
        <end position="66"/>
    </location>
</feature>
<dbReference type="PANTHER" id="PTHR33843:SF4">
    <property type="entry name" value="ASCORBATE-SPECIFIC PTS SYSTEM EIIC COMPONENT"/>
    <property type="match status" value="1"/>
</dbReference>
<evidence type="ECO:0000256" key="2">
    <source>
        <dbReference type="ARBA" id="ARBA00011738"/>
    </source>
</evidence>
<evidence type="ECO:0000313" key="16">
    <source>
        <dbReference type="Proteomes" id="UP000838672"/>
    </source>
</evidence>